<dbReference type="InterPro" id="IPR017972">
    <property type="entry name" value="Cyt_P450_CS"/>
</dbReference>
<dbReference type="STRING" id="44941.A0A397UJM5"/>
<gene>
    <name evidence="6" type="ORF">C2G38_2214669</name>
</gene>
<evidence type="ECO:0000256" key="2">
    <source>
        <dbReference type="ARBA" id="ARBA00022723"/>
    </source>
</evidence>
<evidence type="ECO:0000313" key="6">
    <source>
        <dbReference type="EMBL" id="RIB07356.1"/>
    </source>
</evidence>
<evidence type="ECO:0000313" key="7">
    <source>
        <dbReference type="Proteomes" id="UP000266673"/>
    </source>
</evidence>
<proteinExistence type="inferred from homology"/>
<comment type="caution">
    <text evidence="6">The sequence shown here is derived from an EMBL/GenBank/DDBJ whole genome shotgun (WGS) entry which is preliminary data.</text>
</comment>
<keyword evidence="5" id="KW-0503">Monooxygenase</keyword>
<dbReference type="InterPro" id="IPR036396">
    <property type="entry name" value="Cyt_P450_sf"/>
</dbReference>
<dbReference type="EMBL" id="QKWP01001669">
    <property type="protein sequence ID" value="RIB07356.1"/>
    <property type="molecule type" value="Genomic_DNA"/>
</dbReference>
<dbReference type="PRINTS" id="PR00463">
    <property type="entry name" value="EP450I"/>
</dbReference>
<sequence>MPNVYHSILIVNDIYYNLKWYPNNGVGTNYRKDLPGPKGVPIFGNLFTFMFKKNTYIELEQEWANKYGSLYTFTIFKSRHVVSNDPQTLEYVLKTNFKNFKRDPAFIETSHDLIGEGIFTVDGSMWKFQRKLISQQFQGRNFKDLAFASVIRKSEIMINHLKKYADSGKLIDLKDLFFRFTIDTFGDLTFGIDFECLSNIDDKAKFVTSFEYAQAVSHERVLQPFRKLIEKYSKKGQRMHEACKYLDDYIYKIINSHRSKLKVEKKPVNNMLTLLMDAVDDNGKKFNDKELRDIILSLIIAEKPIPLYDDIKLFKYTTATFYETLRLYPIVPVNGKVCIKNDVLPNNTPIYAGEYNNLKPNKFKFASFHAGPRTCLGEQLATLEVVILAIMLLKEFKFELASGQKFPPEFKDAMLLQMKDPLMTKVSYRTINS</sequence>
<comment type="similarity">
    <text evidence="1 5">Belongs to the cytochrome P450 family.</text>
</comment>
<dbReference type="Pfam" id="PF00067">
    <property type="entry name" value="p450"/>
    <property type="match status" value="3"/>
</dbReference>
<dbReference type="PRINTS" id="PR00385">
    <property type="entry name" value="P450"/>
</dbReference>
<accession>A0A397UJM5</accession>
<dbReference type="InterPro" id="IPR001128">
    <property type="entry name" value="Cyt_P450"/>
</dbReference>
<name>A0A397UJM5_9GLOM</name>
<dbReference type="GO" id="GO:0016705">
    <property type="term" value="F:oxidoreductase activity, acting on paired donors, with incorporation or reduction of molecular oxygen"/>
    <property type="evidence" value="ECO:0007669"/>
    <property type="project" value="InterPro"/>
</dbReference>
<dbReference type="PROSITE" id="PS00086">
    <property type="entry name" value="CYTOCHROME_P450"/>
    <property type="match status" value="1"/>
</dbReference>
<dbReference type="GO" id="GO:0006629">
    <property type="term" value="P:lipid metabolic process"/>
    <property type="evidence" value="ECO:0007669"/>
    <property type="project" value="UniProtKB-ARBA"/>
</dbReference>
<keyword evidence="7" id="KW-1185">Reference proteome</keyword>
<dbReference type="OrthoDB" id="1470350at2759"/>
<dbReference type="InterPro" id="IPR002401">
    <property type="entry name" value="Cyt_P450_E_grp-I"/>
</dbReference>
<keyword evidence="2 5" id="KW-0479">Metal-binding</keyword>
<dbReference type="Gene3D" id="1.10.630.10">
    <property type="entry name" value="Cytochrome P450"/>
    <property type="match status" value="3"/>
</dbReference>
<dbReference type="GO" id="GO:0020037">
    <property type="term" value="F:heme binding"/>
    <property type="evidence" value="ECO:0007669"/>
    <property type="project" value="InterPro"/>
</dbReference>
<keyword evidence="4 5" id="KW-0408">Iron</keyword>
<reference evidence="6 7" key="1">
    <citation type="submission" date="2018-06" db="EMBL/GenBank/DDBJ databases">
        <title>Comparative genomics reveals the genomic features of Rhizophagus irregularis, R. cerebriforme, R. diaphanum and Gigaspora rosea, and their symbiotic lifestyle signature.</title>
        <authorList>
            <person name="Morin E."/>
            <person name="San Clemente H."/>
            <person name="Chen E.C.H."/>
            <person name="De La Providencia I."/>
            <person name="Hainaut M."/>
            <person name="Kuo A."/>
            <person name="Kohler A."/>
            <person name="Murat C."/>
            <person name="Tang N."/>
            <person name="Roy S."/>
            <person name="Loubradou J."/>
            <person name="Henrissat B."/>
            <person name="Grigoriev I.V."/>
            <person name="Corradi N."/>
            <person name="Roux C."/>
            <person name="Martin F.M."/>
        </authorList>
    </citation>
    <scope>NUCLEOTIDE SEQUENCE [LARGE SCALE GENOMIC DNA]</scope>
    <source>
        <strain evidence="6 7">DAOM 194757</strain>
    </source>
</reference>
<dbReference type="GO" id="GO:0005506">
    <property type="term" value="F:iron ion binding"/>
    <property type="evidence" value="ECO:0007669"/>
    <property type="project" value="InterPro"/>
</dbReference>
<protein>
    <submittedName>
        <fullName evidence="6">Cytochrome P450</fullName>
    </submittedName>
</protein>
<keyword evidence="5" id="KW-0349">Heme</keyword>
<dbReference type="SUPFAM" id="SSF48264">
    <property type="entry name" value="Cytochrome P450"/>
    <property type="match status" value="1"/>
</dbReference>
<dbReference type="PANTHER" id="PTHR24296">
    <property type="entry name" value="CYTOCHROME P450"/>
    <property type="match status" value="1"/>
</dbReference>
<evidence type="ECO:0000256" key="3">
    <source>
        <dbReference type="ARBA" id="ARBA00023002"/>
    </source>
</evidence>
<dbReference type="GO" id="GO:0004497">
    <property type="term" value="F:monooxygenase activity"/>
    <property type="evidence" value="ECO:0007669"/>
    <property type="project" value="UniProtKB-KW"/>
</dbReference>
<organism evidence="6 7">
    <name type="scientific">Gigaspora rosea</name>
    <dbReference type="NCBI Taxonomy" id="44941"/>
    <lineage>
        <taxon>Eukaryota</taxon>
        <taxon>Fungi</taxon>
        <taxon>Fungi incertae sedis</taxon>
        <taxon>Mucoromycota</taxon>
        <taxon>Glomeromycotina</taxon>
        <taxon>Glomeromycetes</taxon>
        <taxon>Diversisporales</taxon>
        <taxon>Gigasporaceae</taxon>
        <taxon>Gigaspora</taxon>
    </lineage>
</organism>
<dbReference type="AlphaFoldDB" id="A0A397UJM5"/>
<evidence type="ECO:0000256" key="4">
    <source>
        <dbReference type="ARBA" id="ARBA00023004"/>
    </source>
</evidence>
<evidence type="ECO:0000256" key="5">
    <source>
        <dbReference type="RuleBase" id="RU000461"/>
    </source>
</evidence>
<dbReference type="Proteomes" id="UP000266673">
    <property type="component" value="Unassembled WGS sequence"/>
</dbReference>
<evidence type="ECO:0000256" key="1">
    <source>
        <dbReference type="ARBA" id="ARBA00010617"/>
    </source>
</evidence>
<keyword evidence="3 5" id="KW-0560">Oxidoreductase</keyword>